<keyword evidence="4 8" id="KW-0812">Transmembrane</keyword>
<keyword evidence="6 8" id="KW-0472">Membrane</keyword>
<feature type="transmembrane region" description="Helical" evidence="8">
    <location>
        <begin position="74"/>
        <end position="93"/>
    </location>
</feature>
<proteinExistence type="inferred from homology"/>
<evidence type="ECO:0000256" key="6">
    <source>
        <dbReference type="ARBA" id="ARBA00023136"/>
    </source>
</evidence>
<dbReference type="AlphaFoldDB" id="A0A9D1JJJ8"/>
<evidence type="ECO:0000256" key="4">
    <source>
        <dbReference type="ARBA" id="ARBA00022692"/>
    </source>
</evidence>
<dbReference type="InterPro" id="IPR027417">
    <property type="entry name" value="P-loop_NTPase"/>
</dbReference>
<evidence type="ECO:0000256" key="5">
    <source>
        <dbReference type="ARBA" id="ARBA00022989"/>
    </source>
</evidence>
<evidence type="ECO:0000256" key="2">
    <source>
        <dbReference type="ARBA" id="ARBA00008806"/>
    </source>
</evidence>
<evidence type="ECO:0000256" key="1">
    <source>
        <dbReference type="ARBA" id="ARBA00004651"/>
    </source>
</evidence>
<evidence type="ECO:0000313" key="10">
    <source>
        <dbReference type="Proteomes" id="UP000823935"/>
    </source>
</evidence>
<organism evidence="9 10">
    <name type="scientific">Candidatus Limivivens intestinipullorum</name>
    <dbReference type="NCBI Taxonomy" id="2840858"/>
    <lineage>
        <taxon>Bacteria</taxon>
        <taxon>Bacillati</taxon>
        <taxon>Bacillota</taxon>
        <taxon>Clostridia</taxon>
        <taxon>Lachnospirales</taxon>
        <taxon>Lachnospiraceae</taxon>
        <taxon>Lachnospiraceae incertae sedis</taxon>
        <taxon>Candidatus Limivivens</taxon>
    </lineage>
</organism>
<feature type="region of interest" description="Disordered" evidence="7">
    <location>
        <begin position="587"/>
        <end position="628"/>
    </location>
</feature>
<dbReference type="CDD" id="cd01127">
    <property type="entry name" value="TrwB_TraG_TraD_VirD4"/>
    <property type="match status" value="1"/>
</dbReference>
<protein>
    <submittedName>
        <fullName evidence="9">Type IV secretory system conjugative DNA transfer family protein</fullName>
    </submittedName>
</protein>
<keyword evidence="3" id="KW-1003">Cell membrane</keyword>
<evidence type="ECO:0000313" key="9">
    <source>
        <dbReference type="EMBL" id="HIS30439.1"/>
    </source>
</evidence>
<dbReference type="Proteomes" id="UP000823935">
    <property type="component" value="Unassembled WGS sequence"/>
</dbReference>
<reference evidence="9" key="2">
    <citation type="journal article" date="2021" name="PeerJ">
        <title>Extensive microbial diversity within the chicken gut microbiome revealed by metagenomics and culture.</title>
        <authorList>
            <person name="Gilroy R."/>
            <person name="Ravi A."/>
            <person name="Getino M."/>
            <person name="Pursley I."/>
            <person name="Horton D.L."/>
            <person name="Alikhan N.F."/>
            <person name="Baker D."/>
            <person name="Gharbi K."/>
            <person name="Hall N."/>
            <person name="Watson M."/>
            <person name="Adriaenssens E.M."/>
            <person name="Foster-Nyarko E."/>
            <person name="Jarju S."/>
            <person name="Secka A."/>
            <person name="Antonio M."/>
            <person name="Oren A."/>
            <person name="Chaudhuri R.R."/>
            <person name="La Ragione R."/>
            <person name="Hildebrand F."/>
            <person name="Pallen M.J."/>
        </authorList>
    </citation>
    <scope>NUCLEOTIDE SEQUENCE</scope>
    <source>
        <strain evidence="9">CHK190-19873</strain>
    </source>
</reference>
<sequence length="628" mass="69648">MTLPDKYKKPILIAAIILGLAALLYLGGVMAQIFTNYTVWMDSGGLTGQQVMEPVRFSPGICFVQAFTPNGLKGMLLLLAAGAAISGAVLYHLKKGNKDYDERGFRILKDGTYGTASWMSEKEMEEVLEISPIEKAEGTILGEYQGKAVCMPKDTRLNRHFAVFGASGTMKSRAIIRNALFQAIAREESVIITDSKAELYADTSELYRKHGYEVKVFNLVNPAHGDSWNCMSDLNGDTLMVQVLTNVIIGNTSTGKGDHFWDNGESNLLKALILLVDQDKSRNPEAKHLPAVYQLLTQNDTSRLLAIFDHLPAEHPARGPYSLFAQSSSDTVRSGIILGLGTRLQVLQNEAVQRITSRSDIDLTAPAKHKCAYYIVLSDQDATMAFLSSLFFSCLFIKLTRYADSRPNGRCDVPVNLILDEFNNIGKLGAAPDGSDFCRALSTIRSRDIRVMLAVQSLGQLQNRYPNNLWSEIVGNCDIQLMLGCTDDLTAEYFSARSGDISIEVKSTMTVRKTMAVVQVIPQYRQTEGHGKRRLMTPDEVLRLPNEEMLCIIRGHNIIKLKKLDYTKHPMSVEISKTTIMDYMPAAPPIEQPQKTQTAQNTEEDKPKPAPATRKTTLYSSAKPPDKF</sequence>
<name>A0A9D1JJJ8_9FIRM</name>
<dbReference type="GO" id="GO:0005886">
    <property type="term" value="C:plasma membrane"/>
    <property type="evidence" value="ECO:0007669"/>
    <property type="project" value="UniProtKB-SubCell"/>
</dbReference>
<dbReference type="PANTHER" id="PTHR37937:SF1">
    <property type="entry name" value="CONJUGATIVE TRANSFER: DNA TRANSPORT"/>
    <property type="match status" value="1"/>
</dbReference>
<comment type="similarity">
    <text evidence="2">Belongs to the VirD4/TraG family.</text>
</comment>
<evidence type="ECO:0000256" key="7">
    <source>
        <dbReference type="SAM" id="MobiDB-lite"/>
    </source>
</evidence>
<gene>
    <name evidence="9" type="ORF">IAB44_02670</name>
</gene>
<keyword evidence="5 8" id="KW-1133">Transmembrane helix</keyword>
<evidence type="ECO:0000256" key="3">
    <source>
        <dbReference type="ARBA" id="ARBA00022475"/>
    </source>
</evidence>
<dbReference type="InterPro" id="IPR051539">
    <property type="entry name" value="T4SS-coupling_protein"/>
</dbReference>
<dbReference type="NCBIfam" id="NF045973">
    <property type="entry name" value="conju_CD1115"/>
    <property type="match status" value="1"/>
</dbReference>
<evidence type="ECO:0000256" key="8">
    <source>
        <dbReference type="SAM" id="Phobius"/>
    </source>
</evidence>
<reference evidence="9" key="1">
    <citation type="submission" date="2020-10" db="EMBL/GenBank/DDBJ databases">
        <authorList>
            <person name="Gilroy R."/>
        </authorList>
    </citation>
    <scope>NUCLEOTIDE SEQUENCE</scope>
    <source>
        <strain evidence="9">CHK190-19873</strain>
    </source>
</reference>
<dbReference type="Gene3D" id="3.40.50.300">
    <property type="entry name" value="P-loop containing nucleotide triphosphate hydrolases"/>
    <property type="match status" value="2"/>
</dbReference>
<accession>A0A9D1JJJ8</accession>
<comment type="caution">
    <text evidence="9">The sequence shown here is derived from an EMBL/GenBank/DDBJ whole genome shotgun (WGS) entry which is preliminary data.</text>
</comment>
<dbReference type="PANTHER" id="PTHR37937">
    <property type="entry name" value="CONJUGATIVE TRANSFER: DNA TRANSPORT"/>
    <property type="match status" value="1"/>
</dbReference>
<dbReference type="EMBL" id="DVIQ01000016">
    <property type="protein sequence ID" value="HIS30439.1"/>
    <property type="molecule type" value="Genomic_DNA"/>
</dbReference>
<comment type="subcellular location">
    <subcellularLocation>
        <location evidence="1">Cell membrane</location>
        <topology evidence="1">Multi-pass membrane protein</topology>
    </subcellularLocation>
</comment>
<dbReference type="InterPro" id="IPR003688">
    <property type="entry name" value="TraG/VirD4"/>
</dbReference>
<dbReference type="Pfam" id="PF02534">
    <property type="entry name" value="T4SS-DNA_transf"/>
    <property type="match status" value="1"/>
</dbReference>
<dbReference type="SUPFAM" id="SSF52540">
    <property type="entry name" value="P-loop containing nucleoside triphosphate hydrolases"/>
    <property type="match status" value="1"/>
</dbReference>